<dbReference type="RefSeq" id="WP_189168506.1">
    <property type="nucleotide sequence ID" value="NZ_BMQB01000001.1"/>
</dbReference>
<evidence type="ECO:0000259" key="2">
    <source>
        <dbReference type="SMART" id="SM00382"/>
    </source>
</evidence>
<sequence>MAERRTGGPAGSDSPTTDVGGPWYPVRPPRGGEPLARATDVAPIVAALTGPGPDRHVALCGPGGVGKTVLARAAADRAVRAGHFPGGAIMADLRGDSPTDPVTPAALLRGLLAAAGAPDRPIPGHPAGEYDRLHRLLADRPATLLLFDNALDWTQISALAPGPDTPHRVLVTARDKLTPPGFATRRLGPLPPAAAADLLRGLLAAGDPRPAAEPAALRALAARCAGLPLAIALVARTLRQHPEPRIADLPRPAADPVAADPVAAAVRLALACLDERRPGYAGLFPLLALHPGRTFGAAATADLLGPTAPADLAAELCRAGLIEPDGVRWHLLDPVARYARELLDGVDPAVRRAARDRLHTRYADRARAEAARAGHLLLRHTRPPGWAEAATPAGHAAALRWFRRARTALLGCARRLPAGPAAPDPVEWPPASAAVLVDLIESLAGFLRHDGPWATAVELYRRAADAAADPLARGTALHHRGTVLRLQGQLPAAFIALTAAERAFRSMPRGPVRTRGLANVLYERGLAYLDAGDHARAAAALGRALRRYLAVGDGPGTAHAHAGLGAVRSRAEPPDVSAAREHLAAALAGYTALGDASGAAAAHSQLSELRRAGPRSATPAALA</sequence>
<evidence type="ECO:0000256" key="1">
    <source>
        <dbReference type="SAM" id="MobiDB-lite"/>
    </source>
</evidence>
<dbReference type="EMBL" id="BMQB01000001">
    <property type="protein sequence ID" value="GGJ79775.1"/>
    <property type="molecule type" value="Genomic_DNA"/>
</dbReference>
<feature type="region of interest" description="Disordered" evidence="1">
    <location>
        <begin position="1"/>
        <end position="33"/>
    </location>
</feature>
<dbReference type="PRINTS" id="PR00364">
    <property type="entry name" value="DISEASERSIST"/>
</dbReference>
<name>A0A8J3F6E9_9ACTN</name>
<dbReference type="Pfam" id="PF00931">
    <property type="entry name" value="NB-ARC"/>
    <property type="match status" value="1"/>
</dbReference>
<reference evidence="3" key="1">
    <citation type="journal article" date="2014" name="Int. J. Syst. Evol. Microbiol.">
        <title>Complete genome sequence of Corynebacterium casei LMG S-19264T (=DSM 44701T), isolated from a smear-ripened cheese.</title>
        <authorList>
            <consortium name="US DOE Joint Genome Institute (JGI-PGF)"/>
            <person name="Walter F."/>
            <person name="Albersmeier A."/>
            <person name="Kalinowski J."/>
            <person name="Ruckert C."/>
        </authorList>
    </citation>
    <scope>NUCLEOTIDE SEQUENCE</scope>
    <source>
        <strain evidence="3">JCM 3090</strain>
    </source>
</reference>
<dbReference type="SUPFAM" id="SSF52540">
    <property type="entry name" value="P-loop containing nucleoside triphosphate hydrolases"/>
    <property type="match status" value="1"/>
</dbReference>
<dbReference type="GO" id="GO:0043531">
    <property type="term" value="F:ADP binding"/>
    <property type="evidence" value="ECO:0007669"/>
    <property type="project" value="InterPro"/>
</dbReference>
<dbReference type="Gene3D" id="1.25.40.10">
    <property type="entry name" value="Tetratricopeptide repeat domain"/>
    <property type="match status" value="1"/>
</dbReference>
<gene>
    <name evidence="3" type="ORF">GCM10010123_06960</name>
</gene>
<feature type="domain" description="AAA+ ATPase" evidence="2">
    <location>
        <begin position="53"/>
        <end position="209"/>
    </location>
</feature>
<reference evidence="3" key="2">
    <citation type="submission" date="2020-09" db="EMBL/GenBank/DDBJ databases">
        <authorList>
            <person name="Sun Q."/>
            <person name="Ohkuma M."/>
        </authorList>
    </citation>
    <scope>NUCLEOTIDE SEQUENCE</scope>
    <source>
        <strain evidence="3">JCM 3090</strain>
    </source>
</reference>
<dbReference type="PANTHER" id="PTHR47691:SF3">
    <property type="entry name" value="HTH-TYPE TRANSCRIPTIONAL REGULATOR RV0890C-RELATED"/>
    <property type="match status" value="1"/>
</dbReference>
<dbReference type="Proteomes" id="UP000649739">
    <property type="component" value="Unassembled WGS sequence"/>
</dbReference>
<dbReference type="PANTHER" id="PTHR47691">
    <property type="entry name" value="REGULATOR-RELATED"/>
    <property type="match status" value="1"/>
</dbReference>
<dbReference type="SUPFAM" id="SSF48452">
    <property type="entry name" value="TPR-like"/>
    <property type="match status" value="1"/>
</dbReference>
<dbReference type="InterPro" id="IPR002182">
    <property type="entry name" value="NB-ARC"/>
</dbReference>
<dbReference type="AlphaFoldDB" id="A0A8J3F6E9"/>
<dbReference type="InterPro" id="IPR011990">
    <property type="entry name" value="TPR-like_helical_dom_sf"/>
</dbReference>
<proteinExistence type="predicted"/>
<evidence type="ECO:0000313" key="3">
    <source>
        <dbReference type="EMBL" id="GGJ79775.1"/>
    </source>
</evidence>
<comment type="caution">
    <text evidence="3">The sequence shown here is derived from an EMBL/GenBank/DDBJ whole genome shotgun (WGS) entry which is preliminary data.</text>
</comment>
<accession>A0A8J3F6E9</accession>
<dbReference type="InterPro" id="IPR027417">
    <property type="entry name" value="P-loop_NTPase"/>
</dbReference>
<keyword evidence="4" id="KW-1185">Reference proteome</keyword>
<dbReference type="Gene3D" id="3.40.50.300">
    <property type="entry name" value="P-loop containing nucleotide triphosphate hydrolases"/>
    <property type="match status" value="1"/>
</dbReference>
<dbReference type="InterPro" id="IPR003593">
    <property type="entry name" value="AAA+_ATPase"/>
</dbReference>
<organism evidence="3 4">
    <name type="scientific">Pilimelia anulata</name>
    <dbReference type="NCBI Taxonomy" id="53371"/>
    <lineage>
        <taxon>Bacteria</taxon>
        <taxon>Bacillati</taxon>
        <taxon>Actinomycetota</taxon>
        <taxon>Actinomycetes</taxon>
        <taxon>Micromonosporales</taxon>
        <taxon>Micromonosporaceae</taxon>
        <taxon>Pilimelia</taxon>
    </lineage>
</organism>
<protein>
    <recommendedName>
        <fullName evidence="2">AAA+ ATPase domain-containing protein</fullName>
    </recommendedName>
</protein>
<evidence type="ECO:0000313" key="4">
    <source>
        <dbReference type="Proteomes" id="UP000649739"/>
    </source>
</evidence>
<dbReference type="SMART" id="SM00382">
    <property type="entry name" value="AAA"/>
    <property type="match status" value="1"/>
</dbReference>